<protein>
    <recommendedName>
        <fullName evidence="4">DUF4136 domain-containing protein</fullName>
    </recommendedName>
</protein>
<evidence type="ECO:0000256" key="1">
    <source>
        <dbReference type="SAM" id="SignalP"/>
    </source>
</evidence>
<dbReference type="EMBL" id="JAUQSY010000003">
    <property type="protein sequence ID" value="MDO7874277.1"/>
    <property type="molecule type" value="Genomic_DNA"/>
</dbReference>
<sequence length="460" mass="50383">MMRFRLLLLALLGGLGLARPARAQVFYLDLSAQPISLPVRTMHVEQVLDGRPAGSPSLGLVYQGLNNRPATVEFRRGLAPELTEWLQQRLPALAGDQPVVLCVRQLRVSEVIGGFGEKAKAELAFDVYAHLPDGYHFVRRLSGHDEQAGLDMTLTHATNVARVLQKCLQLLAAMPWQQAAQQPALRLEQLVADKPVALALPPVLRAAVPARGIYHRPAQFLANEPDTTLSLGLDTLYLQTPGWEGTARLRPSARTPQGSRVSPRELWGFSDGRQAYIRHGSAFRPLVRQGDFYTFVSGAPVDVQVAKRRSTNIIMYGAVGGLLTSDGDDITGRPVVYALDVRTGQAGPFPLPGQAPPIDTAFVYVYRPPGGPAAAQRLLVNNQEVGWLRPGDFLEVPCRYLGRAVRFSLSQPDGPTLLVVPDAKSANYLKLTTHSKACWEWMPPRLGAADVDALEQLRKR</sequence>
<dbReference type="Proteomes" id="UP001176429">
    <property type="component" value="Unassembled WGS sequence"/>
</dbReference>
<evidence type="ECO:0000313" key="3">
    <source>
        <dbReference type="Proteomes" id="UP001176429"/>
    </source>
</evidence>
<dbReference type="RefSeq" id="WP_305005590.1">
    <property type="nucleotide sequence ID" value="NZ_JAUQSY010000003.1"/>
</dbReference>
<reference evidence="2" key="1">
    <citation type="submission" date="2023-07" db="EMBL/GenBank/DDBJ databases">
        <authorList>
            <person name="Kim M.K."/>
        </authorList>
    </citation>
    <scope>NUCLEOTIDE SEQUENCE</scope>
    <source>
        <strain evidence="2">ASUV-10-1</strain>
    </source>
</reference>
<feature type="signal peptide" evidence="1">
    <location>
        <begin position="1"/>
        <end position="23"/>
    </location>
</feature>
<keyword evidence="1" id="KW-0732">Signal</keyword>
<proteinExistence type="predicted"/>
<gene>
    <name evidence="2" type="ORF">Q5H93_05995</name>
</gene>
<organism evidence="2 3">
    <name type="scientific">Hymenobacter aranciens</name>
    <dbReference type="NCBI Taxonomy" id="3063996"/>
    <lineage>
        <taxon>Bacteria</taxon>
        <taxon>Pseudomonadati</taxon>
        <taxon>Bacteroidota</taxon>
        <taxon>Cytophagia</taxon>
        <taxon>Cytophagales</taxon>
        <taxon>Hymenobacteraceae</taxon>
        <taxon>Hymenobacter</taxon>
    </lineage>
</organism>
<evidence type="ECO:0000313" key="2">
    <source>
        <dbReference type="EMBL" id="MDO7874277.1"/>
    </source>
</evidence>
<keyword evidence="3" id="KW-1185">Reference proteome</keyword>
<feature type="chain" id="PRO_5045055345" description="DUF4136 domain-containing protein" evidence="1">
    <location>
        <begin position="24"/>
        <end position="460"/>
    </location>
</feature>
<comment type="caution">
    <text evidence="2">The sequence shown here is derived from an EMBL/GenBank/DDBJ whole genome shotgun (WGS) entry which is preliminary data.</text>
</comment>
<name>A0ABT9B7Y5_9BACT</name>
<accession>A0ABT9B7Y5</accession>
<evidence type="ECO:0008006" key="4">
    <source>
        <dbReference type="Google" id="ProtNLM"/>
    </source>
</evidence>